<protein>
    <recommendedName>
        <fullName evidence="3">CopG family transcriptional regulator</fullName>
    </recommendedName>
</protein>
<name>A0A3G3IG41_9ARCH</name>
<reference evidence="1 2" key="1">
    <citation type="submission" date="2016-10" db="EMBL/GenBank/DDBJ databases">
        <title>Complete genome of the TMA-utilizing, human hosted archaeon Methanomethylophilus alvus Gen. nov, sp. nov., strain Mx-05, derived from a pure culture.</title>
        <authorList>
            <person name="Brugere J.-F."/>
            <person name="Ben Hania W."/>
            <person name="Chaudhary P.P."/>
            <person name="Gaci N."/>
            <person name="Borrel G."/>
            <person name="Cao Van Tuat L."/>
            <person name="Fardeau M.-L."/>
            <person name="Harris H.M.B."/>
            <person name="O'Toole P.W."/>
            <person name="Ollivier B."/>
        </authorList>
    </citation>
    <scope>NUCLEOTIDE SEQUENCE [LARGE SCALE GENOMIC DNA]</scope>
    <source>
        <strain evidence="1 2">Mx-05</strain>
    </source>
</reference>
<organism evidence="1 2">
    <name type="scientific">Methanomethylophilus alvi</name>
    <dbReference type="NCBI Taxonomy" id="1291540"/>
    <lineage>
        <taxon>Archaea</taxon>
        <taxon>Methanobacteriati</taxon>
        <taxon>Thermoplasmatota</taxon>
        <taxon>Thermoplasmata</taxon>
        <taxon>Methanomassiliicoccales</taxon>
        <taxon>Methanomethylophilaceae</taxon>
        <taxon>Methanomethylophilus</taxon>
    </lineage>
</organism>
<accession>A0A3G3IG41</accession>
<dbReference type="AlphaFoldDB" id="A0A3G3IG41"/>
<dbReference type="EMBL" id="CP017686">
    <property type="protein sequence ID" value="AYQ54836.1"/>
    <property type="molecule type" value="Genomic_DNA"/>
</dbReference>
<evidence type="ECO:0000313" key="1">
    <source>
        <dbReference type="EMBL" id="AYQ54836.1"/>
    </source>
</evidence>
<gene>
    <name evidence="1" type="ORF">BKD89_03320</name>
</gene>
<sequence>MGKRGPILCGKVPPELYESAKKMIDGEEFKTLNDIVETAVWHLVNDREKSEGIEGGESVAN</sequence>
<evidence type="ECO:0008006" key="3">
    <source>
        <dbReference type="Google" id="ProtNLM"/>
    </source>
</evidence>
<evidence type="ECO:0000313" key="2">
    <source>
        <dbReference type="Proteomes" id="UP000273278"/>
    </source>
</evidence>
<dbReference type="Proteomes" id="UP000273278">
    <property type="component" value="Chromosome"/>
</dbReference>
<proteinExistence type="predicted"/>